<keyword evidence="6 11" id="KW-0175">Coiled coil</keyword>
<gene>
    <name evidence="14" type="ORF">ZHAS_00000584</name>
</gene>
<dbReference type="STRING" id="74873.A0A084VAA7"/>
<dbReference type="PROSITE" id="PS50067">
    <property type="entry name" value="KINESIN_MOTOR_2"/>
    <property type="match status" value="1"/>
</dbReference>
<dbReference type="OrthoDB" id="3176171at2759"/>
<dbReference type="Proteomes" id="UP000030765">
    <property type="component" value="Unassembled WGS sequence"/>
</dbReference>
<evidence type="ECO:0000256" key="5">
    <source>
        <dbReference type="ARBA" id="ARBA00022840"/>
    </source>
</evidence>
<name>A0A084VAA7_ANOSI</name>
<keyword evidence="7 10" id="KW-0505">Motor protein</keyword>
<dbReference type="InterPro" id="IPR046341">
    <property type="entry name" value="SET_dom_sf"/>
</dbReference>
<comment type="similarity">
    <text evidence="9">Belongs to the TRAFAC class myosin-kinesin ATPase superfamily. Kinesin family. KIN-5/BimC subfamily.</text>
</comment>
<evidence type="ECO:0000313" key="14">
    <source>
        <dbReference type="EMBL" id="KFB34901.1"/>
    </source>
</evidence>
<dbReference type="InterPro" id="IPR001752">
    <property type="entry name" value="Kinesin_motor_dom"/>
</dbReference>
<evidence type="ECO:0000256" key="9">
    <source>
        <dbReference type="ARBA" id="ARBA00034704"/>
    </source>
</evidence>
<dbReference type="SMART" id="SM01114">
    <property type="entry name" value="CXC"/>
    <property type="match status" value="1"/>
</dbReference>
<dbReference type="InterPro" id="IPR027417">
    <property type="entry name" value="P-loop_NTPase"/>
</dbReference>
<dbReference type="FunFam" id="3.40.850.10:FF:000019">
    <property type="entry name" value="Kinesin-like protein KIN-5D"/>
    <property type="match status" value="1"/>
</dbReference>
<dbReference type="OMA" id="DAFTTHH"/>
<protein>
    <submittedName>
        <fullName evidence="14">AGAP000575-PA-like protein</fullName>
    </submittedName>
</protein>
<feature type="region of interest" description="Disordered" evidence="12">
    <location>
        <begin position="1129"/>
        <end position="1159"/>
    </location>
</feature>
<evidence type="ECO:0000256" key="1">
    <source>
        <dbReference type="ARBA" id="ARBA00004245"/>
    </source>
</evidence>
<dbReference type="VEuPathDB" id="VectorBase:ASIS018928"/>
<dbReference type="EnsemblMetazoa" id="ASIC000584-RA">
    <property type="protein sequence ID" value="ASIC000584-PA"/>
    <property type="gene ID" value="ASIC000584"/>
</dbReference>
<keyword evidence="3" id="KW-0493">Microtubule</keyword>
<dbReference type="PANTHER" id="PTHR47969">
    <property type="entry name" value="CHROMOSOME-ASSOCIATED KINESIN KIF4A-RELATED"/>
    <property type="match status" value="1"/>
</dbReference>
<evidence type="ECO:0000256" key="7">
    <source>
        <dbReference type="ARBA" id="ARBA00023175"/>
    </source>
</evidence>
<sequence>MADLKTVQVALRVRPISQAELARGNDSVVKVVGRQEVIVGDGKLSSERFTFNYTFNPNTTQLELYEQAVVDLLEKLFEGYNVTILAYGQTCSGKTYTMGTEFKGELGDEVGVIPRAVTDIFRVIEAAANEGSASATTKVSCSFIELYQETVYDLLSANRQSLEIREGTGGIVLQGLTKVPVDSVQATLDCLRRGATVRCVGSTAMNEVSSRSHAIFTINITKVSPDDPQSVVRSKFHLVDLAGSERSKKTQATGDRFKEGVQINRGLLALGNVISALGSLATNGSTGSVHVPYRDSKLTRLLQDSLGGNSFTLMIACISPVDYNREETLSTLRYADRACKIKNKPIVNVDPQRAHIIQLEATIAELRQTIAKLRGLEGGEVEKNGLSPEIAGKAASSNGILNDARLLQLEEKNRNLLDRMQTMLQHLATNEMRALTAEKALEDIEAKLDLEQAAEEDGEGGGQDESGSVDQTPRPRTMDYMKSVVGETLVSYRQERNRLELPAANARESIEGDADADAQVSQSESMLQASDSHTQQQLRLHNELNELNSMLAVKEQLVRRFLGQGDAESSVVATRPCQLRAQLEEHESTIRALEAQLAVQNEQLGSTKASDKTSKLAEERRRKVRQLETELAALRQRTAVMQNQLKQKEKDCQRVPGLTAEIKAMKAARVQLLKTMRAEQEKFRQWQQTQQKQICQLEAKDRKRQQAIQKMESMHALQKQVMLRRMDVEKKALQRKMDETAAVNRRLKAALERRKPAAGAGSGSGADRSNLRGAEALQWIDQELELLHSAVEATEMIKLLEQQRDEESEQLAIMKAEAAEEPRAQNGTTGQSVGDLQRERIANFEASLRVRNETIAELEQKLQAVNMDEQLATLSSTLASLPETRDVMRRLLDVLVQKDVAFIRERFTKAEAQCKQQPVASRRTLTLIKHMDPEEQYRQLLQRYKLQQQCHSDRTDDMRGGEDELIALTENVLSDSSTLRDELNLFKASYKLLQAQLDELRANGARGQPVFKKPKLSKVVEYTQDDDLEEDEEEYFLMEESEEDLERDPTFRATPLAKRKKPEPIVPPTNDSSSSSATGTSAQQLNITFAHCNCAGTCSTKRCGCRKNNIACSSTCKCPENCVNQDNQENQSVTQDEERKPKESEPEGDAQAPKRPVDQHLDILEYVRQNKNENHLSTCEPPTAYIMRTVKI</sequence>
<dbReference type="GO" id="GO:0007018">
    <property type="term" value="P:microtubule-based movement"/>
    <property type="evidence" value="ECO:0007669"/>
    <property type="project" value="InterPro"/>
</dbReference>
<evidence type="ECO:0000256" key="2">
    <source>
        <dbReference type="ARBA" id="ARBA00022490"/>
    </source>
</evidence>
<evidence type="ECO:0000256" key="12">
    <source>
        <dbReference type="SAM" id="MobiDB-lite"/>
    </source>
</evidence>
<keyword evidence="8" id="KW-0206">Cytoskeleton</keyword>
<dbReference type="GO" id="GO:0008017">
    <property type="term" value="F:microtubule binding"/>
    <property type="evidence" value="ECO:0007669"/>
    <property type="project" value="InterPro"/>
</dbReference>
<dbReference type="PANTHER" id="PTHR47969:SF15">
    <property type="entry name" value="CHROMOSOME-ASSOCIATED KINESIN KIF4A-RELATED"/>
    <property type="match status" value="1"/>
</dbReference>
<organism evidence="14">
    <name type="scientific">Anopheles sinensis</name>
    <name type="common">Mosquito</name>
    <dbReference type="NCBI Taxonomy" id="74873"/>
    <lineage>
        <taxon>Eukaryota</taxon>
        <taxon>Metazoa</taxon>
        <taxon>Ecdysozoa</taxon>
        <taxon>Arthropoda</taxon>
        <taxon>Hexapoda</taxon>
        <taxon>Insecta</taxon>
        <taxon>Pterygota</taxon>
        <taxon>Neoptera</taxon>
        <taxon>Endopterygota</taxon>
        <taxon>Diptera</taxon>
        <taxon>Nematocera</taxon>
        <taxon>Culicoidea</taxon>
        <taxon>Culicidae</taxon>
        <taxon>Anophelinae</taxon>
        <taxon>Anopheles</taxon>
    </lineage>
</organism>
<keyword evidence="16" id="KW-1185">Reference proteome</keyword>
<comment type="subcellular location">
    <subcellularLocation>
        <location evidence="1">Cytoplasm</location>
        <location evidence="1">Cytoskeleton</location>
    </subcellularLocation>
</comment>
<dbReference type="SUPFAM" id="SSF82199">
    <property type="entry name" value="SET domain"/>
    <property type="match status" value="1"/>
</dbReference>
<dbReference type="InterPro" id="IPR019821">
    <property type="entry name" value="Kinesin_motor_CS"/>
</dbReference>
<feature type="coiled-coil region" evidence="11">
    <location>
        <begin position="583"/>
        <end position="651"/>
    </location>
</feature>
<evidence type="ECO:0000313" key="15">
    <source>
        <dbReference type="EnsemblMetazoa" id="ASIC000584-PA"/>
    </source>
</evidence>
<dbReference type="GO" id="GO:0003777">
    <property type="term" value="F:microtubule motor activity"/>
    <property type="evidence" value="ECO:0007669"/>
    <property type="project" value="InterPro"/>
</dbReference>
<evidence type="ECO:0000259" key="13">
    <source>
        <dbReference type="PROSITE" id="PS50067"/>
    </source>
</evidence>
<dbReference type="SMART" id="SM00129">
    <property type="entry name" value="KISc"/>
    <property type="match status" value="1"/>
</dbReference>
<dbReference type="PRINTS" id="PR00380">
    <property type="entry name" value="KINESINHEAVY"/>
</dbReference>
<evidence type="ECO:0000256" key="4">
    <source>
        <dbReference type="ARBA" id="ARBA00022741"/>
    </source>
</evidence>
<dbReference type="Pfam" id="PF25764">
    <property type="entry name" value="KIF21A_4th"/>
    <property type="match status" value="1"/>
</dbReference>
<evidence type="ECO:0000256" key="10">
    <source>
        <dbReference type="PROSITE-ProRule" id="PRU00283"/>
    </source>
</evidence>
<evidence type="ECO:0000256" key="6">
    <source>
        <dbReference type="ARBA" id="ARBA00023054"/>
    </source>
</evidence>
<dbReference type="EMBL" id="KE524109">
    <property type="protein sequence ID" value="KFB34901.1"/>
    <property type="molecule type" value="Genomic_DNA"/>
</dbReference>
<keyword evidence="2" id="KW-0963">Cytoplasm</keyword>
<dbReference type="Gene3D" id="3.40.850.10">
    <property type="entry name" value="Kinesin motor domain"/>
    <property type="match status" value="1"/>
</dbReference>
<feature type="region of interest" description="Disordered" evidence="12">
    <location>
        <begin position="453"/>
        <end position="477"/>
    </location>
</feature>
<feature type="compositionally biased region" description="Polar residues" evidence="12">
    <location>
        <begin position="519"/>
        <end position="536"/>
    </location>
</feature>
<evidence type="ECO:0000256" key="3">
    <source>
        <dbReference type="ARBA" id="ARBA00022701"/>
    </source>
</evidence>
<dbReference type="VEuPathDB" id="VectorBase:ASIC000584"/>
<dbReference type="GO" id="GO:0005875">
    <property type="term" value="C:microtubule associated complex"/>
    <property type="evidence" value="ECO:0007669"/>
    <property type="project" value="TreeGrafter"/>
</dbReference>
<dbReference type="GO" id="GO:0005524">
    <property type="term" value="F:ATP binding"/>
    <property type="evidence" value="ECO:0007669"/>
    <property type="project" value="UniProtKB-UniRule"/>
</dbReference>
<feature type="binding site" evidence="10">
    <location>
        <begin position="88"/>
        <end position="95"/>
    </location>
    <ligand>
        <name>ATP</name>
        <dbReference type="ChEBI" id="CHEBI:30616"/>
    </ligand>
</feature>
<feature type="coiled-coil region" evidence="11">
    <location>
        <begin position="841"/>
        <end position="868"/>
    </location>
</feature>
<feature type="coiled-coil region" evidence="11">
    <location>
        <begin position="790"/>
        <end position="817"/>
    </location>
</feature>
<dbReference type="PROSITE" id="PS00411">
    <property type="entry name" value="KINESIN_MOTOR_1"/>
    <property type="match status" value="1"/>
</dbReference>
<evidence type="ECO:0000256" key="8">
    <source>
        <dbReference type="ARBA" id="ARBA00023212"/>
    </source>
</evidence>
<reference evidence="15" key="2">
    <citation type="submission" date="2020-05" db="UniProtKB">
        <authorList>
            <consortium name="EnsemblMetazoa"/>
        </authorList>
    </citation>
    <scope>IDENTIFICATION</scope>
</reference>
<keyword evidence="4 10" id="KW-0547">Nucleotide-binding</keyword>
<dbReference type="InterPro" id="IPR036961">
    <property type="entry name" value="Kinesin_motor_dom_sf"/>
</dbReference>
<feature type="region of interest" description="Disordered" evidence="12">
    <location>
        <begin position="1038"/>
        <end position="1079"/>
    </location>
</feature>
<feature type="domain" description="Kinesin motor" evidence="13">
    <location>
        <begin position="6"/>
        <end position="341"/>
    </location>
</feature>
<reference evidence="14 16" key="1">
    <citation type="journal article" date="2014" name="BMC Genomics">
        <title>Genome sequence of Anopheles sinensis provides insight into genetics basis of mosquito competence for malaria parasites.</title>
        <authorList>
            <person name="Zhou D."/>
            <person name="Zhang D."/>
            <person name="Ding G."/>
            <person name="Shi L."/>
            <person name="Hou Q."/>
            <person name="Ye Y."/>
            <person name="Xu Y."/>
            <person name="Zhou H."/>
            <person name="Xiong C."/>
            <person name="Li S."/>
            <person name="Yu J."/>
            <person name="Hong S."/>
            <person name="Yu X."/>
            <person name="Zou P."/>
            <person name="Chen C."/>
            <person name="Chang X."/>
            <person name="Wang W."/>
            <person name="Lv Y."/>
            <person name="Sun Y."/>
            <person name="Ma L."/>
            <person name="Shen B."/>
            <person name="Zhu C."/>
        </authorList>
    </citation>
    <scope>NUCLEOTIDE SEQUENCE [LARGE SCALE GENOMIC DNA]</scope>
</reference>
<dbReference type="GO" id="GO:0051231">
    <property type="term" value="P:spindle elongation"/>
    <property type="evidence" value="ECO:0007669"/>
    <property type="project" value="TreeGrafter"/>
</dbReference>
<dbReference type="GO" id="GO:0005874">
    <property type="term" value="C:microtubule"/>
    <property type="evidence" value="ECO:0007669"/>
    <property type="project" value="UniProtKB-KW"/>
</dbReference>
<dbReference type="Pfam" id="PF00225">
    <property type="entry name" value="Kinesin"/>
    <property type="match status" value="1"/>
</dbReference>
<dbReference type="InterPro" id="IPR027640">
    <property type="entry name" value="Kinesin-like_fam"/>
</dbReference>
<evidence type="ECO:0000313" key="16">
    <source>
        <dbReference type="Proteomes" id="UP000030765"/>
    </source>
</evidence>
<keyword evidence="5 10" id="KW-0067">ATP-binding</keyword>
<accession>A0A084VAA7</accession>
<dbReference type="SUPFAM" id="SSF52540">
    <property type="entry name" value="P-loop containing nucleoside triphosphate hydrolases"/>
    <property type="match status" value="1"/>
</dbReference>
<feature type="region of interest" description="Disordered" evidence="12">
    <location>
        <begin position="503"/>
        <end position="536"/>
    </location>
</feature>
<dbReference type="InterPro" id="IPR033467">
    <property type="entry name" value="Tesmin/TSO1-like_CXC"/>
</dbReference>
<dbReference type="AlphaFoldDB" id="A0A084VAA7"/>
<feature type="compositionally biased region" description="Basic and acidic residues" evidence="12">
    <location>
        <begin position="1136"/>
        <end position="1145"/>
    </location>
</feature>
<proteinExistence type="inferred from homology"/>
<evidence type="ECO:0000256" key="11">
    <source>
        <dbReference type="SAM" id="Coils"/>
    </source>
</evidence>
<dbReference type="EMBL" id="ATLV01003052">
    <property type="status" value="NOT_ANNOTATED_CDS"/>
    <property type="molecule type" value="Genomic_DNA"/>
</dbReference>
<dbReference type="GO" id="GO:0007052">
    <property type="term" value="P:mitotic spindle organization"/>
    <property type="evidence" value="ECO:0007669"/>
    <property type="project" value="TreeGrafter"/>
</dbReference>